<organism evidence="5 6">
    <name type="scientific">Monosiga brevicollis</name>
    <name type="common">Choanoflagellate</name>
    <dbReference type="NCBI Taxonomy" id="81824"/>
    <lineage>
        <taxon>Eukaryota</taxon>
        <taxon>Choanoflagellata</taxon>
        <taxon>Craspedida</taxon>
        <taxon>Salpingoecidae</taxon>
        <taxon>Monosiga</taxon>
    </lineage>
</organism>
<dbReference type="SMART" id="SM00116">
    <property type="entry name" value="CBS"/>
    <property type="match status" value="3"/>
</dbReference>
<feature type="domain" description="CBS" evidence="4">
    <location>
        <begin position="189"/>
        <end position="246"/>
    </location>
</feature>
<accession>A9UU39</accession>
<reference evidence="5 6" key="1">
    <citation type="journal article" date="2008" name="Nature">
        <title>The genome of the choanoflagellate Monosiga brevicollis and the origin of metazoans.</title>
        <authorList>
            <consortium name="JGI Sequencing"/>
            <person name="King N."/>
            <person name="Westbrook M.J."/>
            <person name="Young S.L."/>
            <person name="Kuo A."/>
            <person name="Abedin M."/>
            <person name="Chapman J."/>
            <person name="Fairclough S."/>
            <person name="Hellsten U."/>
            <person name="Isogai Y."/>
            <person name="Letunic I."/>
            <person name="Marr M."/>
            <person name="Pincus D."/>
            <person name="Putnam N."/>
            <person name="Rokas A."/>
            <person name="Wright K.J."/>
            <person name="Zuzow R."/>
            <person name="Dirks W."/>
            <person name="Good M."/>
            <person name="Goodstein D."/>
            <person name="Lemons D."/>
            <person name="Li W."/>
            <person name="Lyons J.B."/>
            <person name="Morris A."/>
            <person name="Nichols S."/>
            <person name="Richter D.J."/>
            <person name="Salamov A."/>
            <person name="Bork P."/>
            <person name="Lim W.A."/>
            <person name="Manning G."/>
            <person name="Miller W.T."/>
            <person name="McGinnis W."/>
            <person name="Shapiro H."/>
            <person name="Tjian R."/>
            <person name="Grigoriev I.V."/>
            <person name="Rokhsar D."/>
        </authorList>
    </citation>
    <scope>NUCLEOTIDE SEQUENCE [LARGE SCALE GENOMIC DNA]</scope>
    <source>
        <strain evidence="6">MX1 / ATCC 50154</strain>
    </source>
</reference>
<keyword evidence="1" id="KW-0677">Repeat</keyword>
<dbReference type="AlphaFoldDB" id="A9UU39"/>
<evidence type="ECO:0000256" key="2">
    <source>
        <dbReference type="ARBA" id="ARBA00023122"/>
    </source>
</evidence>
<evidence type="ECO:0000256" key="3">
    <source>
        <dbReference type="PROSITE-ProRule" id="PRU00703"/>
    </source>
</evidence>
<keyword evidence="2 3" id="KW-0129">CBS domain</keyword>
<evidence type="ECO:0000313" key="5">
    <source>
        <dbReference type="EMBL" id="EDQ91355.1"/>
    </source>
</evidence>
<dbReference type="PROSITE" id="PS51371">
    <property type="entry name" value="CBS"/>
    <property type="match status" value="1"/>
</dbReference>
<dbReference type="CDD" id="cd02205">
    <property type="entry name" value="CBS_pair_SF"/>
    <property type="match status" value="1"/>
</dbReference>
<dbReference type="Proteomes" id="UP000001357">
    <property type="component" value="Unassembled WGS sequence"/>
</dbReference>
<sequence length="271" mass="29114">MALTISPASPVATTTADELLGHKEQLQAAFARTSAKAFPTAARDAVVTLADTTRLGDACATLAANHVSAIPVHRHDQPHNFVGVFDLLTLLNEEPEDLYVDLHSFTLGDLNGDSYSLLSDLVTVEEDAHLMSVLALHGDIAISTVFVRAADGHLVNGITRSDIVNALLYAVGPIRELLFQPISGLGLSLHFKTDTVAGTATLWSALQAMREKRQTAVAVVDPDGQLMGVISLLDVMYVSFASGVKGGRVINDNRRLFGGTWLRWHTIFCCL</sequence>
<dbReference type="GeneID" id="5888927"/>
<dbReference type="STRING" id="81824.A9UU39"/>
<dbReference type="InterPro" id="IPR000644">
    <property type="entry name" value="CBS_dom"/>
</dbReference>
<dbReference type="RefSeq" id="XP_001743777.1">
    <property type="nucleotide sequence ID" value="XM_001743725.1"/>
</dbReference>
<dbReference type="EMBL" id="CH991545">
    <property type="protein sequence ID" value="EDQ91355.1"/>
    <property type="molecule type" value="Genomic_DNA"/>
</dbReference>
<name>A9UU39_MONBE</name>
<proteinExistence type="predicted"/>
<gene>
    <name evidence="5" type="ORF">MONBRDRAFT_23664</name>
</gene>
<dbReference type="SUPFAM" id="SSF54631">
    <property type="entry name" value="CBS-domain pair"/>
    <property type="match status" value="1"/>
</dbReference>
<dbReference type="KEGG" id="mbr:MONBRDRAFT_23664"/>
<dbReference type="Gene3D" id="3.10.580.10">
    <property type="entry name" value="CBS-domain"/>
    <property type="match status" value="2"/>
</dbReference>
<dbReference type="InterPro" id="IPR050511">
    <property type="entry name" value="AMPK_gamma/SDS23_families"/>
</dbReference>
<evidence type="ECO:0000259" key="4">
    <source>
        <dbReference type="PROSITE" id="PS51371"/>
    </source>
</evidence>
<dbReference type="PANTHER" id="PTHR13780">
    <property type="entry name" value="AMP-ACTIVATED PROTEIN KINASE, GAMMA REGULATORY SUBUNIT"/>
    <property type="match status" value="1"/>
</dbReference>
<evidence type="ECO:0000256" key="1">
    <source>
        <dbReference type="ARBA" id="ARBA00022737"/>
    </source>
</evidence>
<dbReference type="InParanoid" id="A9UU39"/>
<dbReference type="Pfam" id="PF00571">
    <property type="entry name" value="CBS"/>
    <property type="match status" value="1"/>
</dbReference>
<evidence type="ECO:0000313" key="6">
    <source>
        <dbReference type="Proteomes" id="UP000001357"/>
    </source>
</evidence>
<keyword evidence="6" id="KW-1185">Reference proteome</keyword>
<dbReference type="InterPro" id="IPR046342">
    <property type="entry name" value="CBS_dom_sf"/>
</dbReference>
<protein>
    <recommendedName>
        <fullName evidence="4">CBS domain-containing protein</fullName>
    </recommendedName>
</protein>